<evidence type="ECO:0000259" key="2">
    <source>
        <dbReference type="PROSITE" id="PS50878"/>
    </source>
</evidence>
<feature type="region of interest" description="Disordered" evidence="1">
    <location>
        <begin position="433"/>
        <end position="467"/>
    </location>
</feature>
<dbReference type="Pfam" id="PF00075">
    <property type="entry name" value="RNase_H"/>
    <property type="match status" value="1"/>
</dbReference>
<dbReference type="Pfam" id="PF00078">
    <property type="entry name" value="RVT_1"/>
    <property type="match status" value="1"/>
</dbReference>
<comment type="caution">
    <text evidence="4">The sequence shown here is derived from an EMBL/GenBank/DDBJ whole genome shotgun (WGS) entry which is preliminary data.</text>
</comment>
<dbReference type="Pfam" id="PF14529">
    <property type="entry name" value="Exo_endo_phos_2"/>
    <property type="match status" value="1"/>
</dbReference>
<accession>A0ABR3IDI3</accession>
<dbReference type="SUPFAM" id="SSF56672">
    <property type="entry name" value="DNA/RNA polymerases"/>
    <property type="match status" value="1"/>
</dbReference>
<organism evidence="4 5">
    <name type="scientific">Loxostege sticticalis</name>
    <name type="common">Beet webworm moth</name>
    <dbReference type="NCBI Taxonomy" id="481309"/>
    <lineage>
        <taxon>Eukaryota</taxon>
        <taxon>Metazoa</taxon>
        <taxon>Ecdysozoa</taxon>
        <taxon>Arthropoda</taxon>
        <taxon>Hexapoda</taxon>
        <taxon>Insecta</taxon>
        <taxon>Pterygota</taxon>
        <taxon>Neoptera</taxon>
        <taxon>Endopterygota</taxon>
        <taxon>Lepidoptera</taxon>
        <taxon>Glossata</taxon>
        <taxon>Ditrysia</taxon>
        <taxon>Pyraloidea</taxon>
        <taxon>Crambidae</taxon>
        <taxon>Pyraustinae</taxon>
        <taxon>Loxostege</taxon>
    </lineage>
</organism>
<dbReference type="CDD" id="cd01650">
    <property type="entry name" value="RT_nLTR_like"/>
    <property type="match status" value="1"/>
</dbReference>
<reference evidence="4 5" key="1">
    <citation type="submission" date="2024-06" db="EMBL/GenBank/DDBJ databases">
        <title>A chromosome-level genome assembly of beet webworm, Loxostege sticticalis.</title>
        <authorList>
            <person name="Zhang Y."/>
        </authorList>
    </citation>
    <scope>NUCLEOTIDE SEQUENCE [LARGE SCALE GENOMIC DNA]</scope>
    <source>
        <strain evidence="4">AQ026</strain>
        <tissue evidence="4">Whole body</tissue>
    </source>
</reference>
<dbReference type="InterPro" id="IPR036397">
    <property type="entry name" value="RNaseH_sf"/>
</dbReference>
<dbReference type="InterPro" id="IPR043502">
    <property type="entry name" value="DNA/RNA_pol_sf"/>
</dbReference>
<dbReference type="PANTHER" id="PTHR33481:SF1">
    <property type="entry name" value="ENDONUCLEASE_EXONUCLEASE_PHOSPHATASE DOMAIN-CONTAINING PROTEIN-RELATED"/>
    <property type="match status" value="1"/>
</dbReference>
<dbReference type="CDD" id="cd09077">
    <property type="entry name" value="R1-I-EN"/>
    <property type="match status" value="1"/>
</dbReference>
<dbReference type="SUPFAM" id="SSF56219">
    <property type="entry name" value="DNase I-like"/>
    <property type="match status" value="1"/>
</dbReference>
<evidence type="ECO:0000259" key="3">
    <source>
        <dbReference type="PROSITE" id="PS50879"/>
    </source>
</evidence>
<dbReference type="Gene3D" id="3.60.10.10">
    <property type="entry name" value="Endonuclease/exonuclease/phosphatase"/>
    <property type="match status" value="1"/>
</dbReference>
<dbReference type="SUPFAM" id="SSF53098">
    <property type="entry name" value="Ribonuclease H-like"/>
    <property type="match status" value="1"/>
</dbReference>
<dbReference type="Gene3D" id="3.30.420.10">
    <property type="entry name" value="Ribonuclease H-like superfamily/Ribonuclease H"/>
    <property type="match status" value="1"/>
</dbReference>
<keyword evidence="5" id="KW-1185">Reference proteome</keyword>
<dbReference type="InterPro" id="IPR000477">
    <property type="entry name" value="RT_dom"/>
</dbReference>
<dbReference type="PROSITE" id="PS50878">
    <property type="entry name" value="RT_POL"/>
    <property type="match status" value="1"/>
</dbReference>
<evidence type="ECO:0000313" key="4">
    <source>
        <dbReference type="EMBL" id="KAL0894321.1"/>
    </source>
</evidence>
<protein>
    <recommendedName>
        <fullName evidence="6">115 kDa protein in type-1 retrotransposable element R1DM</fullName>
    </recommendedName>
</protein>
<gene>
    <name evidence="4" type="ORF">ABMA27_014318</name>
</gene>
<feature type="domain" description="RNase H type-1" evidence="3">
    <location>
        <begin position="926"/>
        <end position="1058"/>
    </location>
</feature>
<evidence type="ECO:0008006" key="6">
    <source>
        <dbReference type="Google" id="ProtNLM"/>
    </source>
</evidence>
<evidence type="ECO:0000313" key="5">
    <source>
        <dbReference type="Proteomes" id="UP001549920"/>
    </source>
</evidence>
<sequence length="1217" mass="136168">MRVIQANLRRSQIATSELIIEAQRRRTAMALIQEPYIGNTGTVKSYPGVRILQCARKTDKVIKAAIAVFDDTVPVTLCPTLTTENVAVAVMGIGAHAIGMISVYLEGDADIEPDLVKIGRAIEGLDTAQIVMGGDFNAWSCWWGSKSEDHRGEAVMGAFSELGLHILNEGTAPTFETYRAGKRFASSVDITVCSENMLGRVKNWHTDSDVTTSDHRAILFDISTKITQNTVTKSTTRKYNTKKASWVEFREKLSQLNLDTHINLENITNINNKQELEKIVEKYTNNITDSCREYIPEKKYKKRMGLPWWTDELTEKKKHLKTVRRRIAAASHTRRAHVVNLYIEAREEYHGAIRSAQTKSWKDFCSKQDRETMWDSIYRVIGRAATVKDDAPLVKDGRALTNLESAELLAATFYPPDTVEDDTEEHKAVRELASKVNDRQPDEASDPPFTREELQSSVESFNPKKAPGGDGLTADICRAAVNTDPVVFLAIVNKCLELACFPKIWKEAVVVILRKNGKEDYTHPKSFRPIGLLPVLGKIVEKMMVRRIRWHTLPSLSPHQYGFTPQRSTEDSLYVMMRHIRERLAEGKIIVLVSLDIEGAFDSAWWPAIKLRLAETNCPSNIRRLVDSYLEDRRVSVRYAGEEANVETTKGCVQGSIGGPTFWNLLLDPLLKELEERGDRAQAFADDVVLIFSGHSAVKIQAQANRALGHVQRWGTVNKLKFAPQKTKAMLITRKLKHDTPHLHMAGQPIGYSRKIKILGLTIDEKLTFNDHVSSLCQKAAGISKQLTRAAKVSWGLNPEVVRAIYVAVVEPVMLYAASAWAPASSKLGTIKQLSAVQRGLVQKILKAYKTVSLNSALLLAGLLPLDIRIREAALLYEIKKGYSTAVVGDREVERQIDFAKTPHPAELREIDFDCVHDEAELLQHEQSNLKIYTDGSKIEGKVGAAVSMWDNGAEILSKKLVLERFCTVYQAEMLALSRAVQMVLRKGTRAVDIYSDSRSALEAVTRGNSAHPLAVQLRSDVAKIAHKGGRLALHWIKAHVGLAGNERADELAKGAALNSKTRADYDACPVSHIKGEIRSASLDEWNRRYTESTTASTTKMFFPDAIKAYRVVRKMELDSNVVQILTGHGGFSEYLNRFKCKESPACPCDAETPETVAHILVECPRFSLKRLDFENTIGAQITVNNISEIMTEKPARTKFIKYCREICILANKENRD</sequence>
<dbReference type="PANTHER" id="PTHR33481">
    <property type="entry name" value="REVERSE TRANSCRIPTASE"/>
    <property type="match status" value="1"/>
</dbReference>
<dbReference type="InterPro" id="IPR002156">
    <property type="entry name" value="RNaseH_domain"/>
</dbReference>
<proteinExistence type="predicted"/>
<dbReference type="InterPro" id="IPR036691">
    <property type="entry name" value="Endo/exonu/phosph_ase_sf"/>
</dbReference>
<feature type="compositionally biased region" description="Basic and acidic residues" evidence="1">
    <location>
        <begin position="433"/>
        <end position="442"/>
    </location>
</feature>
<dbReference type="PROSITE" id="PS50879">
    <property type="entry name" value="RNASE_H_1"/>
    <property type="match status" value="1"/>
</dbReference>
<feature type="domain" description="Reverse transcriptase" evidence="2">
    <location>
        <begin position="494"/>
        <end position="763"/>
    </location>
</feature>
<dbReference type="InterPro" id="IPR005135">
    <property type="entry name" value="Endo/exonuclease/phosphatase"/>
</dbReference>
<name>A0ABR3IDI3_LOXSC</name>
<evidence type="ECO:0000256" key="1">
    <source>
        <dbReference type="SAM" id="MobiDB-lite"/>
    </source>
</evidence>
<dbReference type="EMBL" id="JBEUOH010000005">
    <property type="protein sequence ID" value="KAL0894321.1"/>
    <property type="molecule type" value="Genomic_DNA"/>
</dbReference>
<dbReference type="InterPro" id="IPR012337">
    <property type="entry name" value="RNaseH-like_sf"/>
</dbReference>
<dbReference type="Proteomes" id="UP001549920">
    <property type="component" value="Unassembled WGS sequence"/>
</dbReference>
<dbReference type="CDD" id="cd09276">
    <property type="entry name" value="Rnase_HI_RT_non_LTR"/>
    <property type="match status" value="1"/>
</dbReference>